<dbReference type="Proteomes" id="UP000736335">
    <property type="component" value="Unassembled WGS sequence"/>
</dbReference>
<accession>A0A9P6HKU0</accession>
<dbReference type="CDD" id="cd09917">
    <property type="entry name" value="F-box_SF"/>
    <property type="match status" value="1"/>
</dbReference>
<reference evidence="2" key="1">
    <citation type="journal article" date="2020" name="Nat. Commun.">
        <title>Large-scale genome sequencing of mycorrhizal fungi provides insights into the early evolution of symbiotic traits.</title>
        <authorList>
            <person name="Miyauchi S."/>
            <person name="Kiss E."/>
            <person name="Kuo A."/>
            <person name="Drula E."/>
            <person name="Kohler A."/>
            <person name="Sanchez-Garcia M."/>
            <person name="Morin E."/>
            <person name="Andreopoulos B."/>
            <person name="Barry K.W."/>
            <person name="Bonito G."/>
            <person name="Buee M."/>
            <person name="Carver A."/>
            <person name="Chen C."/>
            <person name="Cichocki N."/>
            <person name="Clum A."/>
            <person name="Culley D."/>
            <person name="Crous P.W."/>
            <person name="Fauchery L."/>
            <person name="Girlanda M."/>
            <person name="Hayes R.D."/>
            <person name="Keri Z."/>
            <person name="LaButti K."/>
            <person name="Lipzen A."/>
            <person name="Lombard V."/>
            <person name="Magnuson J."/>
            <person name="Maillard F."/>
            <person name="Murat C."/>
            <person name="Nolan M."/>
            <person name="Ohm R.A."/>
            <person name="Pangilinan J."/>
            <person name="Pereira M.F."/>
            <person name="Perotto S."/>
            <person name="Peter M."/>
            <person name="Pfister S."/>
            <person name="Riley R."/>
            <person name="Sitrit Y."/>
            <person name="Stielow J.B."/>
            <person name="Szollosi G."/>
            <person name="Zifcakova L."/>
            <person name="Stursova M."/>
            <person name="Spatafora J.W."/>
            <person name="Tedersoo L."/>
            <person name="Vaario L.M."/>
            <person name="Yamada A."/>
            <person name="Yan M."/>
            <person name="Wang P."/>
            <person name="Xu J."/>
            <person name="Bruns T."/>
            <person name="Baldrian P."/>
            <person name="Vilgalys R."/>
            <person name="Dunand C."/>
            <person name="Henrissat B."/>
            <person name="Grigoriev I.V."/>
            <person name="Hibbett D."/>
            <person name="Nagy L.G."/>
            <person name="Martin F.M."/>
        </authorList>
    </citation>
    <scope>NUCLEOTIDE SEQUENCE</scope>
    <source>
        <strain evidence="2">UH-Tt-Lm1</strain>
    </source>
</reference>
<proteinExistence type="predicted"/>
<dbReference type="Gene3D" id="1.20.1280.50">
    <property type="match status" value="1"/>
</dbReference>
<gene>
    <name evidence="2" type="ORF">BJ322DRAFT_1208685</name>
</gene>
<protein>
    <recommendedName>
        <fullName evidence="1">F-box domain-containing protein</fullName>
    </recommendedName>
</protein>
<name>A0A9P6HKU0_9AGAM</name>
<evidence type="ECO:0000259" key="1">
    <source>
        <dbReference type="Pfam" id="PF12937"/>
    </source>
</evidence>
<evidence type="ECO:0000313" key="3">
    <source>
        <dbReference type="Proteomes" id="UP000736335"/>
    </source>
</evidence>
<reference evidence="2" key="2">
    <citation type="submission" date="2020-11" db="EMBL/GenBank/DDBJ databases">
        <authorList>
            <consortium name="DOE Joint Genome Institute"/>
            <person name="Kuo A."/>
            <person name="Miyauchi S."/>
            <person name="Kiss E."/>
            <person name="Drula E."/>
            <person name="Kohler A."/>
            <person name="Sanchez-Garcia M."/>
            <person name="Andreopoulos B."/>
            <person name="Barry K.W."/>
            <person name="Bonito G."/>
            <person name="Buee M."/>
            <person name="Carver A."/>
            <person name="Chen C."/>
            <person name="Cichocki N."/>
            <person name="Clum A."/>
            <person name="Culley D."/>
            <person name="Crous P.W."/>
            <person name="Fauchery L."/>
            <person name="Girlanda M."/>
            <person name="Hayes R."/>
            <person name="Keri Z."/>
            <person name="Labutti K."/>
            <person name="Lipzen A."/>
            <person name="Lombard V."/>
            <person name="Magnuson J."/>
            <person name="Maillard F."/>
            <person name="Morin E."/>
            <person name="Murat C."/>
            <person name="Nolan M."/>
            <person name="Ohm R."/>
            <person name="Pangilinan J."/>
            <person name="Pereira M."/>
            <person name="Perotto S."/>
            <person name="Peter M."/>
            <person name="Riley R."/>
            <person name="Sitrit Y."/>
            <person name="Stielow B."/>
            <person name="Szollosi G."/>
            <person name="Zifcakova L."/>
            <person name="Stursova M."/>
            <person name="Spatafora J.W."/>
            <person name="Tedersoo L."/>
            <person name="Vaario L.-M."/>
            <person name="Yamada A."/>
            <person name="Yan M."/>
            <person name="Wang P."/>
            <person name="Xu J."/>
            <person name="Bruns T."/>
            <person name="Baldrian P."/>
            <person name="Vilgalys R."/>
            <person name="Henrissat B."/>
            <person name="Grigoriev I.V."/>
            <person name="Hibbett D."/>
            <person name="Nagy L.G."/>
            <person name="Martin F.M."/>
        </authorList>
    </citation>
    <scope>NUCLEOTIDE SEQUENCE</scope>
    <source>
        <strain evidence="2">UH-Tt-Lm1</strain>
    </source>
</reference>
<evidence type="ECO:0000313" key="2">
    <source>
        <dbReference type="EMBL" id="KAF9789596.1"/>
    </source>
</evidence>
<sequence>MTKTKGKSRLRELTSPLSRLIISNRPAIEACPTDISTDRASPEIRAVLEASPEMWTVRKASPEMWTGREASPEMRTVHGSICSLPYEIVEMIIAHLAGDFVSLKACSLTCRSWYTVAVLHIHHTLILRDKLFDTDRCELQPLSKLHELNLFPLVKEIRVEQRHPWFVPGVFTPSDLHYFSIFPNVHTLRIEKLDVRSFIPGIERYFEAFPPTLRSILLSEPVCGVPQHLSYFLSLFPNLDDVDIQQPHCAPTSNTELVPFSTPKLQGKLKLYQCRSTETWKHLISVFGGLRFRYMSLRQVGASAPILLAACGKTLETLRFYVPEPPAPLISTRELNLSRLRVLRSLEIGDWAAEPKDPAARHTIVMGVFSTITSPVFSEVVIVLWFGQPARVFFDDTLFETLRTMSELRPFNLVFLLHEWSQFGCYWGERRIFERDLESMTEEGLFDFLYSPPTVRVELLSR</sequence>
<comment type="caution">
    <text evidence="2">The sequence shown here is derived from an EMBL/GenBank/DDBJ whole genome shotgun (WGS) entry which is preliminary data.</text>
</comment>
<feature type="domain" description="F-box" evidence="1">
    <location>
        <begin position="81"/>
        <end position="118"/>
    </location>
</feature>
<dbReference type="InterPro" id="IPR036047">
    <property type="entry name" value="F-box-like_dom_sf"/>
</dbReference>
<dbReference type="AlphaFoldDB" id="A0A9P6HKU0"/>
<keyword evidence="3" id="KW-1185">Reference proteome</keyword>
<dbReference type="InterPro" id="IPR001810">
    <property type="entry name" value="F-box_dom"/>
</dbReference>
<dbReference type="Pfam" id="PF12937">
    <property type="entry name" value="F-box-like"/>
    <property type="match status" value="1"/>
</dbReference>
<dbReference type="EMBL" id="WIUZ02000003">
    <property type="protein sequence ID" value="KAF9789596.1"/>
    <property type="molecule type" value="Genomic_DNA"/>
</dbReference>
<dbReference type="SUPFAM" id="SSF81383">
    <property type="entry name" value="F-box domain"/>
    <property type="match status" value="1"/>
</dbReference>
<organism evidence="2 3">
    <name type="scientific">Thelephora terrestris</name>
    <dbReference type="NCBI Taxonomy" id="56493"/>
    <lineage>
        <taxon>Eukaryota</taxon>
        <taxon>Fungi</taxon>
        <taxon>Dikarya</taxon>
        <taxon>Basidiomycota</taxon>
        <taxon>Agaricomycotina</taxon>
        <taxon>Agaricomycetes</taxon>
        <taxon>Thelephorales</taxon>
        <taxon>Thelephoraceae</taxon>
        <taxon>Thelephora</taxon>
    </lineage>
</organism>
<dbReference type="OrthoDB" id="2788229at2759"/>